<dbReference type="OrthoDB" id="10002437at2"/>
<feature type="transmembrane region" description="Helical" evidence="1">
    <location>
        <begin position="6"/>
        <end position="25"/>
    </location>
</feature>
<reference evidence="2 3" key="1">
    <citation type="journal article" date="2016" name="Int. J. Syst. Evol. Microbiol.">
        <title>Agromyces aureus sp. nov., isolated from the rhizosphere of Salix caprea L. grown in a heavy-metal-contaminated soil.</title>
        <authorList>
            <person name="Corretto E."/>
            <person name="Antonielli L."/>
            <person name="Sessitsch A."/>
            <person name="Compant S."/>
            <person name="Gorfer M."/>
            <person name="Kuffner M."/>
            <person name="Brader G."/>
        </authorList>
    </citation>
    <scope>NUCLEOTIDE SEQUENCE [LARGE SCALE GENOMIC DNA]</scope>
    <source>
        <strain evidence="2 3">AR33</strain>
    </source>
</reference>
<keyword evidence="3" id="KW-1185">Reference proteome</keyword>
<keyword evidence="1" id="KW-0812">Transmembrane</keyword>
<evidence type="ECO:0000256" key="1">
    <source>
        <dbReference type="SAM" id="Phobius"/>
    </source>
</evidence>
<reference evidence="3" key="2">
    <citation type="submission" date="2016-01" db="EMBL/GenBank/DDBJ databases">
        <title>Complete genome sequence of Agromyces aureus AR33T and comparison with related organisms.</title>
        <authorList>
            <person name="Corretto E."/>
            <person name="Antonielli L."/>
            <person name="Sessitsch A."/>
            <person name="Brader G."/>
        </authorList>
    </citation>
    <scope>NUCLEOTIDE SEQUENCE [LARGE SCALE GENOMIC DNA]</scope>
    <source>
        <strain evidence="3">AR33</strain>
    </source>
</reference>
<accession>A0A191WJ77</accession>
<keyword evidence="1" id="KW-0472">Membrane</keyword>
<dbReference type="STRING" id="453304.ATC03_17725"/>
<dbReference type="AlphaFoldDB" id="A0A191WJ77"/>
<proteinExistence type="predicted"/>
<dbReference type="Proteomes" id="UP000078437">
    <property type="component" value="Chromosome"/>
</dbReference>
<gene>
    <name evidence="2" type="ORF">ATC03_17725</name>
</gene>
<evidence type="ECO:0000313" key="2">
    <source>
        <dbReference type="EMBL" id="ANJ28267.1"/>
    </source>
</evidence>
<feature type="transmembrane region" description="Helical" evidence="1">
    <location>
        <begin position="58"/>
        <end position="78"/>
    </location>
</feature>
<name>A0A191WJ77_9MICO</name>
<keyword evidence="1" id="KW-1133">Transmembrane helix</keyword>
<evidence type="ECO:0000313" key="3">
    <source>
        <dbReference type="Proteomes" id="UP000078437"/>
    </source>
</evidence>
<dbReference type="KEGG" id="agy:ATC03_17725"/>
<dbReference type="RefSeq" id="WP_067880036.1">
    <property type="nucleotide sequence ID" value="NZ_CP013979.1"/>
</dbReference>
<dbReference type="EMBL" id="CP013979">
    <property type="protein sequence ID" value="ANJ28267.1"/>
    <property type="molecule type" value="Genomic_DNA"/>
</dbReference>
<organism evidence="2 3">
    <name type="scientific">Agromyces aureus</name>
    <dbReference type="NCBI Taxonomy" id="453304"/>
    <lineage>
        <taxon>Bacteria</taxon>
        <taxon>Bacillati</taxon>
        <taxon>Actinomycetota</taxon>
        <taxon>Actinomycetes</taxon>
        <taxon>Micrococcales</taxon>
        <taxon>Microbacteriaceae</taxon>
        <taxon>Agromyces</taxon>
    </lineage>
</organism>
<sequence>MRIRLVTVGVATIVLAIVGVVLVVVPGQSASFGWFAYQAVGDFGFVGGLPIMPVAQRWGWALIAVAAVISAFATGWVLGGRRERRRTIGGRAEGEAAVE</sequence>
<protein>
    <submittedName>
        <fullName evidence="2">Uncharacterized protein</fullName>
    </submittedName>
</protein>